<sequence length="400" mass="44209">MSDFDELGIVRKACATLSLQGFRVAGNRARDGEIWSGEQRSPECFWSFRRAFFLVRIPARPEKVLTIREFHTMHEYVFFPMCPGSRINLLRARKTLRASATMSAEKLWKLQHSLILSTCFHSRGRRSSRSRNSAILAYRQKACATILSKAEATLLRKGFHLRTKLSPVGKNPRVNTLPSKGVVSSIQPSVQSTVRSNLGQTRSTLVKPGQTWSKFSELWEMYPGPRFEGFGHSGPQSGQKRLGQLLVNPGQTWSTLVKFGQTLGNVSLDPVLMLFAWRALVGSGRFGSGCLVLRADTRENPGGTAKNLPQFTCHFLSDALALNRLTHGSKVKISCSESSFAFLRCLTEVVVAEIVAGPHALDSCECMNIEGAMRAPSRWLLLCLLGRSALASHTLGLAIS</sequence>
<dbReference type="EMBL" id="OIVN01000897">
    <property type="protein sequence ID" value="SPC87137.1"/>
    <property type="molecule type" value="Genomic_DNA"/>
</dbReference>
<proteinExistence type="predicted"/>
<reference evidence="1" key="1">
    <citation type="submission" date="2018-02" db="EMBL/GenBank/DDBJ databases">
        <authorList>
            <person name="Cohen D.B."/>
            <person name="Kent A.D."/>
        </authorList>
    </citation>
    <scope>NUCLEOTIDE SEQUENCE</scope>
</reference>
<organism evidence="1">
    <name type="scientific">Fagus sylvatica</name>
    <name type="common">Beechnut</name>
    <dbReference type="NCBI Taxonomy" id="28930"/>
    <lineage>
        <taxon>Eukaryota</taxon>
        <taxon>Viridiplantae</taxon>
        <taxon>Streptophyta</taxon>
        <taxon>Embryophyta</taxon>
        <taxon>Tracheophyta</taxon>
        <taxon>Spermatophyta</taxon>
        <taxon>Magnoliopsida</taxon>
        <taxon>eudicotyledons</taxon>
        <taxon>Gunneridae</taxon>
        <taxon>Pentapetalae</taxon>
        <taxon>rosids</taxon>
        <taxon>fabids</taxon>
        <taxon>Fagales</taxon>
        <taxon>Fagaceae</taxon>
        <taxon>Fagus</taxon>
    </lineage>
</organism>
<protein>
    <submittedName>
        <fullName evidence="1">Uncharacterized protein</fullName>
    </submittedName>
</protein>
<name>A0A2N9F866_FAGSY</name>
<evidence type="ECO:0000313" key="1">
    <source>
        <dbReference type="EMBL" id="SPC87137.1"/>
    </source>
</evidence>
<dbReference type="AlphaFoldDB" id="A0A2N9F866"/>
<accession>A0A2N9F866</accession>
<gene>
    <name evidence="1" type="ORF">FSB_LOCUS15019</name>
</gene>